<dbReference type="InterPro" id="IPR009057">
    <property type="entry name" value="Homeodomain-like_sf"/>
</dbReference>
<feature type="DNA-binding region" description="H-T-H motif" evidence="2">
    <location>
        <begin position="22"/>
        <end position="41"/>
    </location>
</feature>
<dbReference type="PROSITE" id="PS50977">
    <property type="entry name" value="HTH_TETR_2"/>
    <property type="match status" value="1"/>
</dbReference>
<dbReference type="PRINTS" id="PR00455">
    <property type="entry name" value="HTHTETR"/>
</dbReference>
<dbReference type="EMBL" id="JBJIAA010000003">
    <property type="protein sequence ID" value="MFL0249635.1"/>
    <property type="molecule type" value="Genomic_DNA"/>
</dbReference>
<organism evidence="4 5">
    <name type="scientific">Clostridium neuense</name>
    <dbReference type="NCBI Taxonomy" id="1728934"/>
    <lineage>
        <taxon>Bacteria</taxon>
        <taxon>Bacillati</taxon>
        <taxon>Bacillota</taxon>
        <taxon>Clostridia</taxon>
        <taxon>Eubacteriales</taxon>
        <taxon>Clostridiaceae</taxon>
        <taxon>Clostridium</taxon>
    </lineage>
</organism>
<comment type="caution">
    <text evidence="4">The sequence shown here is derived from an EMBL/GenBank/DDBJ whole genome shotgun (WGS) entry which is preliminary data.</text>
</comment>
<evidence type="ECO:0000256" key="1">
    <source>
        <dbReference type="ARBA" id="ARBA00023125"/>
    </source>
</evidence>
<evidence type="ECO:0000313" key="5">
    <source>
        <dbReference type="Proteomes" id="UP001623592"/>
    </source>
</evidence>
<keyword evidence="5" id="KW-1185">Reference proteome</keyword>
<accession>A0ABW8TD94</accession>
<dbReference type="Proteomes" id="UP001623592">
    <property type="component" value="Unassembled WGS sequence"/>
</dbReference>
<evidence type="ECO:0000259" key="3">
    <source>
        <dbReference type="PROSITE" id="PS50977"/>
    </source>
</evidence>
<dbReference type="InterPro" id="IPR036271">
    <property type="entry name" value="Tet_transcr_reg_TetR-rel_C_sf"/>
</dbReference>
<evidence type="ECO:0000256" key="2">
    <source>
        <dbReference type="PROSITE-ProRule" id="PRU00335"/>
    </source>
</evidence>
<dbReference type="Gene3D" id="1.10.357.10">
    <property type="entry name" value="Tetracycline Repressor, domain 2"/>
    <property type="match status" value="1"/>
</dbReference>
<dbReference type="Gene3D" id="1.10.10.60">
    <property type="entry name" value="Homeodomain-like"/>
    <property type="match status" value="1"/>
</dbReference>
<dbReference type="SUPFAM" id="SSF48498">
    <property type="entry name" value="Tetracyclin repressor-like, C-terminal domain"/>
    <property type="match status" value="1"/>
</dbReference>
<name>A0ABW8TD94_9CLOT</name>
<dbReference type="Pfam" id="PF00440">
    <property type="entry name" value="TetR_N"/>
    <property type="match status" value="1"/>
</dbReference>
<dbReference type="SUPFAM" id="SSF46689">
    <property type="entry name" value="Homeodomain-like"/>
    <property type="match status" value="1"/>
</dbReference>
<sequence length="183" mass="21401">MKERILDVAAEKINSYGLKKFTVDEIAAELKISKKTIYKYFKSKDDMILQYFEAIISSDKESVEKTLRSNSEFLEKIHQIVYSNHKYKLPIKLLNEAKLFYPEEWNEIEKLKKYKLNVIKKLLEEAALEGKINSEVNLSVLSKMLEKISDTFVDYDFLIGNKLKTTEAIDEAFKIILYGILNK</sequence>
<proteinExistence type="predicted"/>
<evidence type="ECO:0000313" key="4">
    <source>
        <dbReference type="EMBL" id="MFL0249635.1"/>
    </source>
</evidence>
<dbReference type="InterPro" id="IPR001647">
    <property type="entry name" value="HTH_TetR"/>
</dbReference>
<keyword evidence="1 2" id="KW-0238">DNA-binding</keyword>
<dbReference type="PANTHER" id="PTHR30328">
    <property type="entry name" value="TRANSCRIPTIONAL REPRESSOR"/>
    <property type="match status" value="1"/>
</dbReference>
<dbReference type="PANTHER" id="PTHR30328:SF54">
    <property type="entry name" value="HTH-TYPE TRANSCRIPTIONAL REPRESSOR SCO4008"/>
    <property type="match status" value="1"/>
</dbReference>
<feature type="domain" description="HTH tetR-type" evidence="3">
    <location>
        <begin position="1"/>
        <end position="59"/>
    </location>
</feature>
<protein>
    <submittedName>
        <fullName evidence="4">TetR/AcrR family transcriptional regulator</fullName>
    </submittedName>
</protein>
<dbReference type="InterPro" id="IPR050109">
    <property type="entry name" value="HTH-type_TetR-like_transc_reg"/>
</dbReference>
<dbReference type="RefSeq" id="WP_406786304.1">
    <property type="nucleotide sequence ID" value="NZ_JBJIAA010000003.1"/>
</dbReference>
<gene>
    <name evidence="4" type="ORF">ACJDT4_04305</name>
</gene>
<reference evidence="4 5" key="1">
    <citation type="submission" date="2024-11" db="EMBL/GenBank/DDBJ databases">
        <authorList>
            <person name="Heng Y.C."/>
            <person name="Lim A.C.H."/>
            <person name="Lee J.K.Y."/>
            <person name="Kittelmann S."/>
        </authorList>
    </citation>
    <scope>NUCLEOTIDE SEQUENCE [LARGE SCALE GENOMIC DNA]</scope>
    <source>
        <strain evidence="4 5">WILCCON 0114</strain>
    </source>
</reference>